<evidence type="ECO:0000256" key="12">
    <source>
        <dbReference type="SAM" id="MobiDB-lite"/>
    </source>
</evidence>
<evidence type="ECO:0000256" key="11">
    <source>
        <dbReference type="ARBA" id="ARBA00023136"/>
    </source>
</evidence>
<evidence type="ECO:0000313" key="15">
    <source>
        <dbReference type="Proteomes" id="UP001140949"/>
    </source>
</evidence>
<feature type="compositionally biased region" description="Basic and acidic residues" evidence="12">
    <location>
        <begin position="263"/>
        <end position="286"/>
    </location>
</feature>
<dbReference type="InterPro" id="IPR012171">
    <property type="entry name" value="Fatty_acid_desaturase"/>
</dbReference>
<dbReference type="GO" id="GO:0016717">
    <property type="term" value="F:oxidoreductase activity, acting on paired donors, with oxidation of a pair of donors resulting in the reduction of molecular oxygen to two molecules of water"/>
    <property type="evidence" value="ECO:0007669"/>
    <property type="project" value="TreeGrafter"/>
</dbReference>
<proteinExistence type="inferred from homology"/>
<name>A0AAX6IG53_IRIPA</name>
<evidence type="ECO:0000256" key="9">
    <source>
        <dbReference type="ARBA" id="ARBA00023004"/>
    </source>
</evidence>
<keyword evidence="5" id="KW-0812">Transmembrane</keyword>
<keyword evidence="4" id="KW-0349">Heme</keyword>
<feature type="region of interest" description="Disordered" evidence="12">
    <location>
        <begin position="246"/>
        <end position="330"/>
    </location>
</feature>
<evidence type="ECO:0000313" key="14">
    <source>
        <dbReference type="EMBL" id="KAJ6851837.1"/>
    </source>
</evidence>
<accession>A0AAX6IG53</accession>
<evidence type="ECO:0000256" key="5">
    <source>
        <dbReference type="ARBA" id="ARBA00022692"/>
    </source>
</evidence>
<sequence length="330" mass="36840">MLLLLLSSVLGVLASRSALVHLASAVSMGLLWIQSGWIGHNSGHYTVMSSSSLNRLAQIVSGNCLTGISFGWWKRNHNAHHIACNSVEFDPDMPVSPSFFSSLTSCYYVRTMSFDPLSRFLVSIQHWTFYPLMYLARLNLFAQSLSMLLSRRSPVPRRRQEILGIAMFWTWYPLLVSCLPTWRERAAFVLVSFSVTGVQHVQFCLSHVSSTAYVGPPRGNGWFEKQTEGTLNIACPPWMDWLHGGAPVPGRAPPFPEAADVPPEDRRSPGERALQEARAAVRDRRLPRGQQEDGQGPQERCAPGPRPEQPRAEEPCLGSCQRTVDLNRPS</sequence>
<feature type="compositionally biased region" description="Polar residues" evidence="12">
    <location>
        <begin position="320"/>
        <end position="330"/>
    </location>
</feature>
<evidence type="ECO:0000256" key="4">
    <source>
        <dbReference type="ARBA" id="ARBA00022617"/>
    </source>
</evidence>
<keyword evidence="7" id="KW-1133">Transmembrane helix</keyword>
<comment type="pathway">
    <text evidence="2">Lipid metabolism.</text>
</comment>
<dbReference type="GO" id="GO:0016020">
    <property type="term" value="C:membrane"/>
    <property type="evidence" value="ECO:0007669"/>
    <property type="project" value="UniProtKB-SubCell"/>
</dbReference>
<dbReference type="InterPro" id="IPR005804">
    <property type="entry name" value="FA_desaturase_dom"/>
</dbReference>
<dbReference type="Pfam" id="PF00487">
    <property type="entry name" value="FA_desaturase"/>
    <property type="match status" value="1"/>
</dbReference>
<comment type="subcellular location">
    <subcellularLocation>
        <location evidence="1">Membrane</location>
        <topology evidence="1">Multi-pass membrane protein</topology>
    </subcellularLocation>
</comment>
<evidence type="ECO:0000256" key="2">
    <source>
        <dbReference type="ARBA" id="ARBA00005189"/>
    </source>
</evidence>
<evidence type="ECO:0000256" key="6">
    <source>
        <dbReference type="ARBA" id="ARBA00022723"/>
    </source>
</evidence>
<keyword evidence="15" id="KW-1185">Reference proteome</keyword>
<gene>
    <name evidence="14" type="ORF">M6B38_257540</name>
</gene>
<evidence type="ECO:0000256" key="8">
    <source>
        <dbReference type="ARBA" id="ARBA00023002"/>
    </source>
</evidence>
<evidence type="ECO:0000256" key="10">
    <source>
        <dbReference type="ARBA" id="ARBA00023098"/>
    </source>
</evidence>
<reference evidence="14" key="1">
    <citation type="journal article" date="2023" name="GigaByte">
        <title>Genome assembly of the bearded iris, Iris pallida Lam.</title>
        <authorList>
            <person name="Bruccoleri R.E."/>
            <person name="Oakeley E.J."/>
            <person name="Faust A.M.E."/>
            <person name="Altorfer M."/>
            <person name="Dessus-Babus S."/>
            <person name="Burckhardt D."/>
            <person name="Oertli M."/>
            <person name="Naumann U."/>
            <person name="Petersen F."/>
            <person name="Wong J."/>
        </authorList>
    </citation>
    <scope>NUCLEOTIDE SEQUENCE</scope>
    <source>
        <strain evidence="14">GSM-AAB239-AS_SAM_17_03QT</strain>
    </source>
</reference>
<evidence type="ECO:0000256" key="1">
    <source>
        <dbReference type="ARBA" id="ARBA00004141"/>
    </source>
</evidence>
<keyword evidence="11" id="KW-0472">Membrane</keyword>
<dbReference type="Proteomes" id="UP001140949">
    <property type="component" value="Unassembled WGS sequence"/>
</dbReference>
<dbReference type="PANTHER" id="PTHR19353:SF30">
    <property type="entry name" value="DELTA 8-(E)-SPHINGOLIPID DESATURASE"/>
    <property type="match status" value="1"/>
</dbReference>
<dbReference type="EMBL" id="JANAVB010002000">
    <property type="protein sequence ID" value="KAJ6851837.1"/>
    <property type="molecule type" value="Genomic_DNA"/>
</dbReference>
<dbReference type="CDD" id="cd03506">
    <property type="entry name" value="Delta6-FADS-like"/>
    <property type="match status" value="1"/>
</dbReference>
<dbReference type="GO" id="GO:0046872">
    <property type="term" value="F:metal ion binding"/>
    <property type="evidence" value="ECO:0007669"/>
    <property type="project" value="UniProtKB-KW"/>
</dbReference>
<feature type="domain" description="Fatty acid desaturase" evidence="13">
    <location>
        <begin position="21"/>
        <end position="245"/>
    </location>
</feature>
<dbReference type="AlphaFoldDB" id="A0AAX6IG53"/>
<evidence type="ECO:0000259" key="13">
    <source>
        <dbReference type="Pfam" id="PF00487"/>
    </source>
</evidence>
<organism evidence="14 15">
    <name type="scientific">Iris pallida</name>
    <name type="common">Sweet iris</name>
    <dbReference type="NCBI Taxonomy" id="29817"/>
    <lineage>
        <taxon>Eukaryota</taxon>
        <taxon>Viridiplantae</taxon>
        <taxon>Streptophyta</taxon>
        <taxon>Embryophyta</taxon>
        <taxon>Tracheophyta</taxon>
        <taxon>Spermatophyta</taxon>
        <taxon>Magnoliopsida</taxon>
        <taxon>Liliopsida</taxon>
        <taxon>Asparagales</taxon>
        <taxon>Iridaceae</taxon>
        <taxon>Iridoideae</taxon>
        <taxon>Irideae</taxon>
        <taxon>Iris</taxon>
    </lineage>
</organism>
<comment type="similarity">
    <text evidence="3">Belongs to the fatty acid desaturase type 1 family.</text>
</comment>
<evidence type="ECO:0000256" key="3">
    <source>
        <dbReference type="ARBA" id="ARBA00009295"/>
    </source>
</evidence>
<dbReference type="PANTHER" id="PTHR19353">
    <property type="entry name" value="FATTY ACID DESATURASE 2"/>
    <property type="match status" value="1"/>
</dbReference>
<protein>
    <submittedName>
        <fullName evidence="14">Delta(8)-fatty-acid desaturase 2-like</fullName>
    </submittedName>
</protein>
<keyword evidence="8" id="KW-0560">Oxidoreductase</keyword>
<keyword evidence="6" id="KW-0479">Metal-binding</keyword>
<dbReference type="GO" id="GO:0006629">
    <property type="term" value="P:lipid metabolic process"/>
    <property type="evidence" value="ECO:0007669"/>
    <property type="project" value="UniProtKB-KW"/>
</dbReference>
<reference evidence="14" key="2">
    <citation type="submission" date="2023-04" db="EMBL/GenBank/DDBJ databases">
        <authorList>
            <person name="Bruccoleri R.E."/>
            <person name="Oakeley E.J."/>
            <person name="Faust A.-M."/>
            <person name="Dessus-Babus S."/>
            <person name="Altorfer M."/>
            <person name="Burckhardt D."/>
            <person name="Oertli M."/>
            <person name="Naumann U."/>
            <person name="Petersen F."/>
            <person name="Wong J."/>
        </authorList>
    </citation>
    <scope>NUCLEOTIDE SEQUENCE</scope>
    <source>
        <strain evidence="14">GSM-AAB239-AS_SAM_17_03QT</strain>
        <tissue evidence="14">Leaf</tissue>
    </source>
</reference>
<comment type="caution">
    <text evidence="14">The sequence shown here is derived from an EMBL/GenBank/DDBJ whole genome shotgun (WGS) entry which is preliminary data.</text>
</comment>
<keyword evidence="9" id="KW-0408">Iron</keyword>
<keyword evidence="10" id="KW-0443">Lipid metabolism</keyword>
<evidence type="ECO:0000256" key="7">
    <source>
        <dbReference type="ARBA" id="ARBA00022989"/>
    </source>
</evidence>